<dbReference type="AlphaFoldDB" id="A0A9W8TNZ4"/>
<reference evidence="1" key="1">
    <citation type="submission" date="2022-07" db="EMBL/GenBank/DDBJ databases">
        <title>Genome Sequence of Xylaria arbuscula.</title>
        <authorList>
            <person name="Buettner E."/>
        </authorList>
    </citation>
    <scope>NUCLEOTIDE SEQUENCE</scope>
    <source>
        <strain evidence="1">VT107</strain>
    </source>
</reference>
<sequence>MACLGGPGVREGRLGTALFRAEQPQASLVDEAAADLECCGQPVLRCIDTWVLRPVLGTGALRAGCRGFEGDSLDSVDAAAYARPEEGFEKGREEGWKPSIGKIYHNNKNTLQGGWMLSVCTRPSGGSTYKVPEQQRRRYSAVHSSAIGAIALRCPPISTPQHGSLTGKHAPQWLNGRRPYNGRREDVTDQDHNIQFALYNTIRASK</sequence>
<keyword evidence="2" id="KW-1185">Reference proteome</keyword>
<organism evidence="1 2">
    <name type="scientific">Xylaria arbuscula</name>
    <dbReference type="NCBI Taxonomy" id="114810"/>
    <lineage>
        <taxon>Eukaryota</taxon>
        <taxon>Fungi</taxon>
        <taxon>Dikarya</taxon>
        <taxon>Ascomycota</taxon>
        <taxon>Pezizomycotina</taxon>
        <taxon>Sordariomycetes</taxon>
        <taxon>Xylariomycetidae</taxon>
        <taxon>Xylariales</taxon>
        <taxon>Xylariaceae</taxon>
        <taxon>Xylaria</taxon>
    </lineage>
</organism>
<evidence type="ECO:0000313" key="1">
    <source>
        <dbReference type="EMBL" id="KAJ3575300.1"/>
    </source>
</evidence>
<evidence type="ECO:0000313" key="2">
    <source>
        <dbReference type="Proteomes" id="UP001148614"/>
    </source>
</evidence>
<protein>
    <submittedName>
        <fullName evidence="1">Uncharacterized protein</fullName>
    </submittedName>
</protein>
<gene>
    <name evidence="1" type="ORF">NPX13_g4077</name>
</gene>
<proteinExistence type="predicted"/>
<dbReference type="EMBL" id="JANPWZ010000552">
    <property type="protein sequence ID" value="KAJ3575300.1"/>
    <property type="molecule type" value="Genomic_DNA"/>
</dbReference>
<dbReference type="Proteomes" id="UP001148614">
    <property type="component" value="Unassembled WGS sequence"/>
</dbReference>
<name>A0A9W8TNZ4_9PEZI</name>
<accession>A0A9W8TNZ4</accession>
<comment type="caution">
    <text evidence="1">The sequence shown here is derived from an EMBL/GenBank/DDBJ whole genome shotgun (WGS) entry which is preliminary data.</text>
</comment>